<dbReference type="Gene3D" id="3.90.228.10">
    <property type="match status" value="1"/>
</dbReference>
<dbReference type="GO" id="GO:0003950">
    <property type="term" value="F:NAD+ poly-ADP-ribosyltransferase activity"/>
    <property type="evidence" value="ECO:0007669"/>
    <property type="project" value="InterPro"/>
</dbReference>
<gene>
    <name evidence="3" type="ORF">BESB_013960</name>
</gene>
<dbReference type="GO" id="GO:0005634">
    <property type="term" value="C:nucleus"/>
    <property type="evidence" value="ECO:0007669"/>
    <property type="project" value="TreeGrafter"/>
</dbReference>
<feature type="compositionally biased region" description="Basic and acidic residues" evidence="1">
    <location>
        <begin position="609"/>
        <end position="619"/>
    </location>
</feature>
<comment type="caution">
    <text evidence="3">The sequence shown here is derived from an EMBL/GenBank/DDBJ whole genome shotgun (WGS) entry which is preliminary data.</text>
</comment>
<dbReference type="InterPro" id="IPR012317">
    <property type="entry name" value="Poly(ADP-ribose)pol_cat_dom"/>
</dbReference>
<feature type="compositionally biased region" description="Polar residues" evidence="1">
    <location>
        <begin position="402"/>
        <end position="411"/>
    </location>
</feature>
<feature type="domain" description="PARP catalytic" evidence="2">
    <location>
        <begin position="290"/>
        <end position="406"/>
    </location>
</feature>
<dbReference type="SUPFAM" id="SSF56399">
    <property type="entry name" value="ADP-ribosylation"/>
    <property type="match status" value="1"/>
</dbReference>
<proteinExistence type="predicted"/>
<accession>A0A2A9M6H1</accession>
<protein>
    <recommendedName>
        <fullName evidence="2">PARP catalytic domain-containing protein</fullName>
    </recommendedName>
</protein>
<evidence type="ECO:0000313" key="4">
    <source>
        <dbReference type="Proteomes" id="UP000224006"/>
    </source>
</evidence>
<evidence type="ECO:0000313" key="3">
    <source>
        <dbReference type="EMBL" id="PFH32784.1"/>
    </source>
</evidence>
<dbReference type="Pfam" id="PF00644">
    <property type="entry name" value="PARP"/>
    <property type="match status" value="1"/>
</dbReference>
<dbReference type="VEuPathDB" id="ToxoDB:BESB_013960"/>
<dbReference type="GO" id="GO:1990404">
    <property type="term" value="F:NAD+-protein mono-ADP-ribosyltransferase activity"/>
    <property type="evidence" value="ECO:0007669"/>
    <property type="project" value="TreeGrafter"/>
</dbReference>
<feature type="region of interest" description="Disordered" evidence="1">
    <location>
        <begin position="569"/>
        <end position="622"/>
    </location>
</feature>
<dbReference type="GeneID" id="40306458"/>
<dbReference type="KEGG" id="bbes:BESB_013960"/>
<dbReference type="PANTHER" id="PTHR45740:SF2">
    <property type="entry name" value="POLY [ADP-RIBOSE] POLYMERASE"/>
    <property type="match status" value="1"/>
</dbReference>
<name>A0A2A9M6H1_BESBE</name>
<feature type="region of interest" description="Disordered" evidence="1">
    <location>
        <begin position="698"/>
        <end position="717"/>
    </location>
</feature>
<evidence type="ECO:0000259" key="2">
    <source>
        <dbReference type="Pfam" id="PF00644"/>
    </source>
</evidence>
<dbReference type="EMBL" id="NWUJ01000010">
    <property type="protein sequence ID" value="PFH32784.1"/>
    <property type="molecule type" value="Genomic_DNA"/>
</dbReference>
<reference evidence="3 4" key="1">
    <citation type="submission" date="2017-09" db="EMBL/GenBank/DDBJ databases">
        <title>Genome sequencing of Besnoitia besnoiti strain Bb-Ger1.</title>
        <authorList>
            <person name="Schares G."/>
            <person name="Venepally P."/>
            <person name="Lorenzi H.A."/>
        </authorList>
    </citation>
    <scope>NUCLEOTIDE SEQUENCE [LARGE SCALE GENOMIC DNA]</scope>
    <source>
        <strain evidence="3 4">Bb-Ger1</strain>
    </source>
</reference>
<sequence>MIGAADGCRCSCSVQGSSSSCIHSGPQSVCGATGYPACRLGGSLCTSSHSTCGGRATDQAVFLGREAAASVKLLTEVASALPHYPRHGHALAEQQLLLLERQQRFRCAEHESEEAGSGSGDGKWCVGAGASPGWRGGGGMCSNTALSGVARGMDKWGCSERAGSLGRASGESPGPAAIQQTGGIERTAGNDAGVNQSERGRLVGGMCGSLGSLATNLGVYREVLKPGDSHYSFCLVAVSRHERHSDQQASGGNVRGTAAAEAVNWAAHRGHTCLWASSDPNFISGVACPFRTKVCKIERLHNPLLLQRYLHERESMMLFKGNRDCASVDDVIGNPILRVQPEHAGTVNLNEFFLFHGCKANRAKLIAVSGFDCRRAGENRGKLFGVGTYFSPLASKADLYSRSPQDSSAPPITSPKPPHCGGSAGAAGYSSFASPSRAGGVTSWGSGGGAAAFQRKRNALSGASGHVASGSTSMGIGRRAPKTPKNDKRRSSVRGPGVLGFASCALQKAGSTGKAKESDPRQLECFYPTMCSRPVAGRGECMACMRSFASVASGNSAGFDSCGGVLGDLSESSGDDSRNESRGRAHADERDLRSGGGHLQTASDTSVDGGKHGRDRTQEQPKTVVRTLVLSRVCLGEVYKATRAMPEARMPPAMADPGLDSCSGAGGKGPAYMLGGGGCGAAAASCTPGDVAGSTGIPGVPLRQEPQLVPYDSGRLN</sequence>
<keyword evidence="4" id="KW-1185">Reference proteome</keyword>
<dbReference type="Proteomes" id="UP000224006">
    <property type="component" value="Chromosome IX"/>
</dbReference>
<dbReference type="PANTHER" id="PTHR45740">
    <property type="entry name" value="POLY [ADP-RIBOSE] POLYMERASE"/>
    <property type="match status" value="1"/>
</dbReference>
<organism evidence="3 4">
    <name type="scientific">Besnoitia besnoiti</name>
    <name type="common">Apicomplexan protozoan</name>
    <dbReference type="NCBI Taxonomy" id="94643"/>
    <lineage>
        <taxon>Eukaryota</taxon>
        <taxon>Sar</taxon>
        <taxon>Alveolata</taxon>
        <taxon>Apicomplexa</taxon>
        <taxon>Conoidasida</taxon>
        <taxon>Coccidia</taxon>
        <taxon>Eucoccidiorida</taxon>
        <taxon>Eimeriorina</taxon>
        <taxon>Sarcocystidae</taxon>
        <taxon>Besnoitia</taxon>
    </lineage>
</organism>
<evidence type="ECO:0000256" key="1">
    <source>
        <dbReference type="SAM" id="MobiDB-lite"/>
    </source>
</evidence>
<dbReference type="RefSeq" id="XP_029216793.1">
    <property type="nucleotide sequence ID" value="XM_029360126.1"/>
</dbReference>
<feature type="region of interest" description="Disordered" evidence="1">
    <location>
        <begin position="400"/>
        <end position="424"/>
    </location>
</feature>
<feature type="region of interest" description="Disordered" evidence="1">
    <location>
        <begin position="462"/>
        <end position="496"/>
    </location>
</feature>
<dbReference type="InterPro" id="IPR051712">
    <property type="entry name" value="ARTD-AVP"/>
</dbReference>
<feature type="compositionally biased region" description="Basic and acidic residues" evidence="1">
    <location>
        <begin position="575"/>
        <end position="593"/>
    </location>
</feature>
<dbReference type="AlphaFoldDB" id="A0A2A9M6H1"/>
<dbReference type="OrthoDB" id="333914at2759"/>